<dbReference type="InterPro" id="IPR029063">
    <property type="entry name" value="SAM-dependent_MTases_sf"/>
</dbReference>
<accession>A0A0G4FVS8</accession>
<organism evidence="9">
    <name type="scientific">Chromera velia CCMP2878</name>
    <dbReference type="NCBI Taxonomy" id="1169474"/>
    <lineage>
        <taxon>Eukaryota</taxon>
        <taxon>Sar</taxon>
        <taxon>Alveolata</taxon>
        <taxon>Colpodellida</taxon>
        <taxon>Chromeraceae</taxon>
        <taxon>Chromera</taxon>
    </lineage>
</organism>
<dbReference type="PROSITE" id="PS51006">
    <property type="entry name" value="PABS_2"/>
    <property type="match status" value="1"/>
</dbReference>
<sequence>MSNANGHVTAPEQPKKKPTPRRDWQWDVEEFYEVHGELQKKETFERYLREPLSCDMWVNLPVRKTLYKSTGGVHNIELVETKHFGKVFLMDNLAQSAESDEFVYHETLVHPAMLAHPNPKTVFIGGGGEGATAREVLRHTGVERVVMVDIDKEAVEICRKILPEWNAPIWDDPRFEIRYGCAREFLANCKESFDVIIMDICDPVEAGPGWHLYTEEFYREVCLPRLSGPDGIFVTQATSISVNTLKCSFTLIVNTVKSVFASDEGGEGEVMPLRVDVPSFGTPWGFVVASKDGRRIRQLKAVSRDPSAGDAEPMAVDAELDARLGEEGVEDLHFYDAGAQRMAASFAKYERKALEKEKRTFTAANPVFFYLSPEARSDKGSPAPPQVVPEAQ</sequence>
<feature type="active site" description="Proton acceptor" evidence="6">
    <location>
        <position position="199"/>
    </location>
</feature>
<dbReference type="InterPro" id="IPR030374">
    <property type="entry name" value="PABS"/>
</dbReference>
<dbReference type="GO" id="GO:0010487">
    <property type="term" value="F:thermospermine synthase activity"/>
    <property type="evidence" value="ECO:0007669"/>
    <property type="project" value="UniProtKB-EC"/>
</dbReference>
<evidence type="ECO:0000256" key="4">
    <source>
        <dbReference type="ARBA" id="ARBA00048874"/>
    </source>
</evidence>
<evidence type="ECO:0000259" key="8">
    <source>
        <dbReference type="PROSITE" id="PS51006"/>
    </source>
</evidence>
<reference evidence="9" key="1">
    <citation type="submission" date="2014-11" db="EMBL/GenBank/DDBJ databases">
        <authorList>
            <person name="Otto D Thomas"/>
            <person name="Naeem Raeece"/>
        </authorList>
    </citation>
    <scope>NUCLEOTIDE SEQUENCE</scope>
</reference>
<dbReference type="EC" id="2.5.1.79" evidence="5"/>
<dbReference type="SUPFAM" id="SSF53335">
    <property type="entry name" value="S-adenosyl-L-methionine-dependent methyltransferases"/>
    <property type="match status" value="1"/>
</dbReference>
<dbReference type="InterPro" id="IPR035246">
    <property type="entry name" value="Spermidine_synt_N"/>
</dbReference>
<evidence type="ECO:0000313" key="9">
    <source>
        <dbReference type="EMBL" id="CEM18893.1"/>
    </source>
</evidence>
<dbReference type="HAMAP" id="MF_00198">
    <property type="entry name" value="Spermidine_synth"/>
    <property type="match status" value="1"/>
</dbReference>
<keyword evidence="3 6" id="KW-0620">Polyamine biosynthesis</keyword>
<dbReference type="VEuPathDB" id="CryptoDB:Cvel_3792"/>
<evidence type="ECO:0000256" key="5">
    <source>
        <dbReference type="ARBA" id="ARBA00049721"/>
    </source>
</evidence>
<gene>
    <name evidence="9" type="ORF">Cvel_3792</name>
</gene>
<comment type="catalytic activity">
    <reaction evidence="4">
        <text>S-adenosyl 3-(methylsulfanyl)propylamine + spermidine = thermospermine + S-methyl-5'-thioadenosine + H(+)</text>
        <dbReference type="Rhea" id="RHEA:30515"/>
        <dbReference type="ChEBI" id="CHEBI:15378"/>
        <dbReference type="ChEBI" id="CHEBI:17509"/>
        <dbReference type="ChEBI" id="CHEBI:57443"/>
        <dbReference type="ChEBI" id="CHEBI:57834"/>
        <dbReference type="ChEBI" id="CHEBI:59903"/>
        <dbReference type="EC" id="2.5.1.79"/>
    </reaction>
</comment>
<feature type="domain" description="PABS" evidence="8">
    <location>
        <begin position="45"/>
        <end position="291"/>
    </location>
</feature>
<dbReference type="PANTHER" id="PTHR43317:SF1">
    <property type="entry name" value="THERMOSPERMINE SYNTHASE ACAULIS5"/>
    <property type="match status" value="1"/>
</dbReference>
<dbReference type="InterPro" id="IPR001045">
    <property type="entry name" value="Spermi_synthase"/>
</dbReference>
<dbReference type="EMBL" id="CDMZ01000661">
    <property type="protein sequence ID" value="CEM18893.1"/>
    <property type="molecule type" value="Genomic_DNA"/>
</dbReference>
<dbReference type="PANTHER" id="PTHR43317">
    <property type="entry name" value="THERMOSPERMINE SYNTHASE ACAULIS5"/>
    <property type="match status" value="1"/>
</dbReference>
<dbReference type="Pfam" id="PF17284">
    <property type="entry name" value="Spermine_synt_N"/>
    <property type="match status" value="1"/>
</dbReference>
<dbReference type="AlphaFoldDB" id="A0A0G4FVS8"/>
<dbReference type="CDD" id="cd02440">
    <property type="entry name" value="AdoMet_MTases"/>
    <property type="match status" value="1"/>
</dbReference>
<dbReference type="PhylomeDB" id="A0A0G4FVS8"/>
<evidence type="ECO:0000256" key="7">
    <source>
        <dbReference type="SAM" id="MobiDB-lite"/>
    </source>
</evidence>
<protein>
    <recommendedName>
        <fullName evidence="5">thermospermine synthase</fullName>
        <ecNumber evidence="5">2.5.1.79</ecNumber>
    </recommendedName>
</protein>
<evidence type="ECO:0000256" key="1">
    <source>
        <dbReference type="ARBA" id="ARBA00007867"/>
    </source>
</evidence>
<dbReference type="Gene3D" id="3.40.50.150">
    <property type="entry name" value="Vaccinia Virus protein VP39"/>
    <property type="match status" value="1"/>
</dbReference>
<evidence type="ECO:0000256" key="6">
    <source>
        <dbReference type="PROSITE-ProRule" id="PRU00354"/>
    </source>
</evidence>
<name>A0A0G4FVS8_9ALVE</name>
<feature type="region of interest" description="Disordered" evidence="7">
    <location>
        <begin position="1"/>
        <end position="22"/>
    </location>
</feature>
<comment type="similarity">
    <text evidence="1">Belongs to the spermidine/spermine synthase family.</text>
</comment>
<dbReference type="GO" id="GO:0006596">
    <property type="term" value="P:polyamine biosynthetic process"/>
    <property type="evidence" value="ECO:0007669"/>
    <property type="project" value="UniProtKB-UniRule"/>
</dbReference>
<proteinExistence type="inferred from homology"/>
<evidence type="ECO:0000256" key="3">
    <source>
        <dbReference type="ARBA" id="ARBA00023115"/>
    </source>
</evidence>
<dbReference type="Pfam" id="PF01564">
    <property type="entry name" value="Spermine_synth"/>
    <property type="match status" value="1"/>
</dbReference>
<evidence type="ECO:0000256" key="2">
    <source>
        <dbReference type="ARBA" id="ARBA00022679"/>
    </source>
</evidence>
<keyword evidence="2 6" id="KW-0808">Transferase</keyword>
<dbReference type="FunFam" id="3.40.50.150:FF:000088">
    <property type="entry name" value="Polyamine aminopropyltransferase"/>
    <property type="match status" value="1"/>
</dbReference>